<dbReference type="AlphaFoldDB" id="A0AAN8EI01"/>
<evidence type="ECO:0000313" key="4">
    <source>
        <dbReference type="Proteomes" id="UP001316803"/>
    </source>
</evidence>
<name>A0AAN8EI01_9EURO</name>
<evidence type="ECO:0000259" key="2">
    <source>
        <dbReference type="PROSITE" id="PS50127"/>
    </source>
</evidence>
<keyword evidence="3" id="KW-0012">Acyltransferase</keyword>
<dbReference type="CDD" id="cd00195">
    <property type="entry name" value="UBCc_UEV"/>
    <property type="match status" value="1"/>
</dbReference>
<dbReference type="PANTHER" id="PTHR24067">
    <property type="entry name" value="UBIQUITIN-CONJUGATING ENZYME E2"/>
    <property type="match status" value="1"/>
</dbReference>
<dbReference type="SUPFAM" id="SSF54495">
    <property type="entry name" value="UBC-like"/>
    <property type="match status" value="1"/>
</dbReference>
<organism evidence="3 4">
    <name type="scientific">Knufia fluminis</name>
    <dbReference type="NCBI Taxonomy" id="191047"/>
    <lineage>
        <taxon>Eukaryota</taxon>
        <taxon>Fungi</taxon>
        <taxon>Dikarya</taxon>
        <taxon>Ascomycota</taxon>
        <taxon>Pezizomycotina</taxon>
        <taxon>Eurotiomycetes</taxon>
        <taxon>Chaetothyriomycetidae</taxon>
        <taxon>Chaetothyriales</taxon>
        <taxon>Trichomeriaceae</taxon>
        <taxon>Knufia</taxon>
    </lineage>
</organism>
<dbReference type="InterPro" id="IPR016135">
    <property type="entry name" value="UBQ-conjugating_enzyme/RWD"/>
</dbReference>
<keyword evidence="3" id="KW-0808">Transferase</keyword>
<accession>A0AAN8EI01</accession>
<dbReference type="GO" id="GO:0061631">
    <property type="term" value="F:ubiquitin conjugating enzyme activity"/>
    <property type="evidence" value="ECO:0007669"/>
    <property type="project" value="UniProtKB-EC"/>
</dbReference>
<evidence type="ECO:0000313" key="3">
    <source>
        <dbReference type="EMBL" id="KAK5950070.1"/>
    </source>
</evidence>
<dbReference type="SMART" id="SM00212">
    <property type="entry name" value="UBCc"/>
    <property type="match status" value="1"/>
</dbReference>
<dbReference type="InterPro" id="IPR050113">
    <property type="entry name" value="Ub_conjugating_enzyme"/>
</dbReference>
<keyword evidence="4" id="KW-1185">Reference proteome</keyword>
<reference evidence="3 4" key="1">
    <citation type="submission" date="2022-12" db="EMBL/GenBank/DDBJ databases">
        <title>Genomic features and morphological characterization of a novel Knufia sp. strain isolated from spacecraft assembly facility.</title>
        <authorList>
            <person name="Teixeira M."/>
            <person name="Chander A.M."/>
            <person name="Stajich J.E."/>
            <person name="Venkateswaran K."/>
        </authorList>
    </citation>
    <scope>NUCLEOTIDE SEQUENCE [LARGE SCALE GENOMIC DNA]</scope>
    <source>
        <strain evidence="3 4">FJI-L2-BK-P2</strain>
    </source>
</reference>
<proteinExistence type="predicted"/>
<dbReference type="EC" id="2.3.2.23" evidence="3"/>
<dbReference type="Pfam" id="PF00179">
    <property type="entry name" value="UQ_con"/>
    <property type="match status" value="1"/>
</dbReference>
<dbReference type="Proteomes" id="UP001316803">
    <property type="component" value="Unassembled WGS sequence"/>
</dbReference>
<dbReference type="PROSITE" id="PS50127">
    <property type="entry name" value="UBC_2"/>
    <property type="match status" value="1"/>
</dbReference>
<comment type="caution">
    <text evidence="3">The sequence shown here is derived from an EMBL/GenBank/DDBJ whole genome shotgun (WGS) entry which is preliminary data.</text>
</comment>
<evidence type="ECO:0000256" key="1">
    <source>
        <dbReference type="ARBA" id="ARBA00022786"/>
    </source>
</evidence>
<dbReference type="InterPro" id="IPR000608">
    <property type="entry name" value="UBC"/>
</dbReference>
<dbReference type="EMBL" id="JAKLMC020000029">
    <property type="protein sequence ID" value="KAK5950070.1"/>
    <property type="molecule type" value="Genomic_DNA"/>
</dbReference>
<dbReference type="Gene3D" id="3.10.110.10">
    <property type="entry name" value="Ubiquitin Conjugating Enzyme"/>
    <property type="match status" value="1"/>
</dbReference>
<sequence>MSAPPDHRQRRLTAELRSLKQDTDEQNPKLFRLVSTSDGLSTWKLAILPSTDSLYSGGVFELELHFSESFPLEAPTARFTSEIYHPNVDSFSFVRGDILRSGQRAPVATASMVVRCLLALLDNPDLQGEALNEAAAGLYLSHPEEYKKVVRASIEEAGTHATSSHDDRSK</sequence>
<protein>
    <submittedName>
        <fullName evidence="3">Ubiquitin-conjugating enzyme E2 B</fullName>
        <ecNumber evidence="3">2.3.2.23</ecNumber>
    </submittedName>
</protein>
<keyword evidence="1" id="KW-0833">Ubl conjugation pathway</keyword>
<gene>
    <name evidence="3" type="primary">UBE2B</name>
    <name evidence="3" type="ORF">OHC33_008785</name>
</gene>
<feature type="domain" description="UBC core" evidence="2">
    <location>
        <begin position="7"/>
        <end position="159"/>
    </location>
</feature>